<accession>A0ABR7P7X5</accession>
<keyword evidence="5" id="KW-0175">Coiled coil</keyword>
<dbReference type="SUPFAM" id="SSF46785">
    <property type="entry name" value="Winged helix' DNA-binding domain"/>
    <property type="match status" value="1"/>
</dbReference>
<evidence type="ECO:0000256" key="2">
    <source>
        <dbReference type="ARBA" id="ARBA00023015"/>
    </source>
</evidence>
<keyword evidence="8" id="KW-1185">Reference proteome</keyword>
<comment type="caution">
    <text evidence="7">The sequence shown here is derived from an EMBL/GenBank/DDBJ whole genome shotgun (WGS) entry which is preliminary data.</text>
</comment>
<evidence type="ECO:0000256" key="1">
    <source>
        <dbReference type="ARBA" id="ARBA00009437"/>
    </source>
</evidence>
<dbReference type="RefSeq" id="WP_118701474.1">
    <property type="nucleotide sequence ID" value="NZ_JACRTP010000001.1"/>
</dbReference>
<sequence>MLETKQLQYFVVSADCGSFREAAKILYTTQSNVSKVIAGLESQVGYPLFLRDRKGIVVTSRGKMFYQQARSLLEQLQNLEDESEEHSLEVVRISTNPSSWFSEYFSEFYEAHKEEQIRYNIHTDTTLNIVQRMRKMEDEIGFVYVMPDDVLQFEYELKKYQLEFEVLSETFGMLYFSPENWIEEEKPDLHLLSEVKLIQAEKDPFRKYSAWKIEENGERILPCQVAVTTNSDYIMNIMMKKNHLANISSRSFHVYPLGEEPGYVLSAKEGKILYGIIRNRNVSRNPLIEEMIEKIREKINQEK</sequence>
<dbReference type="Pfam" id="PF00126">
    <property type="entry name" value="HTH_1"/>
    <property type="match status" value="1"/>
</dbReference>
<feature type="domain" description="HTH lysR-type" evidence="6">
    <location>
        <begin position="2"/>
        <end position="59"/>
    </location>
</feature>
<dbReference type="InterPro" id="IPR000847">
    <property type="entry name" value="LysR_HTH_N"/>
</dbReference>
<protein>
    <submittedName>
        <fullName evidence="7">LysR family transcriptional regulator</fullName>
    </submittedName>
</protein>
<dbReference type="PROSITE" id="PS50931">
    <property type="entry name" value="HTH_LYSR"/>
    <property type="match status" value="1"/>
</dbReference>
<keyword evidence="4" id="KW-0804">Transcription</keyword>
<keyword evidence="3" id="KW-0238">DNA-binding</keyword>
<name>A0ABR7P7X5_9FIRM</name>
<dbReference type="Proteomes" id="UP000661649">
    <property type="component" value="Unassembled WGS sequence"/>
</dbReference>
<feature type="coiled-coil region" evidence="5">
    <location>
        <begin position="66"/>
        <end position="96"/>
    </location>
</feature>
<dbReference type="EMBL" id="JACRTP010000001">
    <property type="protein sequence ID" value="MBC8627506.1"/>
    <property type="molecule type" value="Genomic_DNA"/>
</dbReference>
<dbReference type="InterPro" id="IPR036388">
    <property type="entry name" value="WH-like_DNA-bd_sf"/>
</dbReference>
<evidence type="ECO:0000313" key="8">
    <source>
        <dbReference type="Proteomes" id="UP000661649"/>
    </source>
</evidence>
<dbReference type="PANTHER" id="PTHR30126:SF40">
    <property type="entry name" value="HTH-TYPE TRANSCRIPTIONAL REGULATOR GLTR"/>
    <property type="match status" value="1"/>
</dbReference>
<gene>
    <name evidence="7" type="ORF">H8712_02520</name>
</gene>
<keyword evidence="2" id="KW-0805">Transcription regulation</keyword>
<evidence type="ECO:0000256" key="5">
    <source>
        <dbReference type="SAM" id="Coils"/>
    </source>
</evidence>
<dbReference type="PANTHER" id="PTHR30126">
    <property type="entry name" value="HTH-TYPE TRANSCRIPTIONAL REGULATOR"/>
    <property type="match status" value="1"/>
</dbReference>
<organism evidence="7 8">
    <name type="scientific">Blautia stercoris</name>
    <dbReference type="NCBI Taxonomy" id="871664"/>
    <lineage>
        <taxon>Bacteria</taxon>
        <taxon>Bacillati</taxon>
        <taxon>Bacillota</taxon>
        <taxon>Clostridia</taxon>
        <taxon>Lachnospirales</taxon>
        <taxon>Lachnospiraceae</taxon>
        <taxon>Blautia</taxon>
    </lineage>
</organism>
<evidence type="ECO:0000259" key="6">
    <source>
        <dbReference type="PROSITE" id="PS50931"/>
    </source>
</evidence>
<proteinExistence type="inferred from homology"/>
<evidence type="ECO:0000313" key="7">
    <source>
        <dbReference type="EMBL" id="MBC8627506.1"/>
    </source>
</evidence>
<dbReference type="Gene3D" id="1.10.10.10">
    <property type="entry name" value="Winged helix-like DNA-binding domain superfamily/Winged helix DNA-binding domain"/>
    <property type="match status" value="1"/>
</dbReference>
<dbReference type="InterPro" id="IPR036390">
    <property type="entry name" value="WH_DNA-bd_sf"/>
</dbReference>
<evidence type="ECO:0000256" key="4">
    <source>
        <dbReference type="ARBA" id="ARBA00023163"/>
    </source>
</evidence>
<reference evidence="7 8" key="1">
    <citation type="submission" date="2020-08" db="EMBL/GenBank/DDBJ databases">
        <title>Genome public.</title>
        <authorList>
            <person name="Liu C."/>
            <person name="Sun Q."/>
        </authorList>
    </citation>
    <scope>NUCLEOTIDE SEQUENCE [LARGE SCALE GENOMIC DNA]</scope>
    <source>
        <strain evidence="7 8">3_YM_SP_D4_24.mj</strain>
    </source>
</reference>
<evidence type="ECO:0000256" key="3">
    <source>
        <dbReference type="ARBA" id="ARBA00023125"/>
    </source>
</evidence>
<comment type="similarity">
    <text evidence="1">Belongs to the LysR transcriptional regulatory family.</text>
</comment>
<dbReference type="PRINTS" id="PR00039">
    <property type="entry name" value="HTHLYSR"/>
</dbReference>